<dbReference type="SUPFAM" id="SSF52266">
    <property type="entry name" value="SGNH hydrolase"/>
    <property type="match status" value="1"/>
</dbReference>
<name>A0A6A1W2G5_9ROSI</name>
<dbReference type="GO" id="GO:0006629">
    <property type="term" value="P:lipid metabolic process"/>
    <property type="evidence" value="ECO:0007669"/>
    <property type="project" value="InterPro"/>
</dbReference>
<organism evidence="4 5">
    <name type="scientific">Morella rubra</name>
    <name type="common">Chinese bayberry</name>
    <dbReference type="NCBI Taxonomy" id="262757"/>
    <lineage>
        <taxon>Eukaryota</taxon>
        <taxon>Viridiplantae</taxon>
        <taxon>Streptophyta</taxon>
        <taxon>Embryophyta</taxon>
        <taxon>Tracheophyta</taxon>
        <taxon>Spermatophyta</taxon>
        <taxon>Magnoliopsida</taxon>
        <taxon>eudicotyledons</taxon>
        <taxon>Gunneridae</taxon>
        <taxon>Pentapetalae</taxon>
        <taxon>rosids</taxon>
        <taxon>fabids</taxon>
        <taxon>Fagales</taxon>
        <taxon>Myricaceae</taxon>
        <taxon>Morella</taxon>
    </lineage>
</organism>
<dbReference type="InterPro" id="IPR008265">
    <property type="entry name" value="Lipase_GDSL_AS"/>
</dbReference>
<feature type="chain" id="PRO_5025506926" evidence="3">
    <location>
        <begin position="25"/>
        <end position="361"/>
    </location>
</feature>
<dbReference type="GO" id="GO:0016298">
    <property type="term" value="F:lipase activity"/>
    <property type="evidence" value="ECO:0007669"/>
    <property type="project" value="InterPro"/>
</dbReference>
<evidence type="ECO:0000256" key="3">
    <source>
        <dbReference type="SAM" id="SignalP"/>
    </source>
</evidence>
<keyword evidence="5" id="KW-1185">Reference proteome</keyword>
<dbReference type="Pfam" id="PF00657">
    <property type="entry name" value="Lipase_GDSL"/>
    <property type="match status" value="1"/>
</dbReference>
<protein>
    <submittedName>
        <fullName evidence="4">GDSL esterase/lipase 4</fullName>
    </submittedName>
</protein>
<dbReference type="PANTHER" id="PTHR45966">
    <property type="entry name" value="GDSL-LIKE LIPASE/ACYLHYDROLASE"/>
    <property type="match status" value="1"/>
</dbReference>
<dbReference type="EMBL" id="RXIC02000021">
    <property type="protein sequence ID" value="KAB1218307.1"/>
    <property type="molecule type" value="Genomic_DNA"/>
</dbReference>
<dbReference type="PROSITE" id="PS01098">
    <property type="entry name" value="LIPASE_GDSL_SER"/>
    <property type="match status" value="1"/>
</dbReference>
<dbReference type="OrthoDB" id="1600564at2759"/>
<evidence type="ECO:0000313" key="4">
    <source>
        <dbReference type="EMBL" id="KAB1218307.1"/>
    </source>
</evidence>
<dbReference type="CDD" id="cd01837">
    <property type="entry name" value="SGNH_plant_lipase_like"/>
    <property type="match status" value="1"/>
</dbReference>
<comment type="similarity">
    <text evidence="1">Belongs to the 'GDSL' lipolytic enzyme family.</text>
</comment>
<reference evidence="4 5" key="1">
    <citation type="journal article" date="2019" name="Plant Biotechnol. J.">
        <title>The red bayberry genome and genetic basis of sex determination.</title>
        <authorList>
            <person name="Jia H.M."/>
            <person name="Jia H.J."/>
            <person name="Cai Q.L."/>
            <person name="Wang Y."/>
            <person name="Zhao H.B."/>
            <person name="Yang W.F."/>
            <person name="Wang G.Y."/>
            <person name="Li Y.H."/>
            <person name="Zhan D.L."/>
            <person name="Shen Y.T."/>
            <person name="Niu Q.F."/>
            <person name="Chang L."/>
            <person name="Qiu J."/>
            <person name="Zhao L."/>
            <person name="Xie H.B."/>
            <person name="Fu W.Y."/>
            <person name="Jin J."/>
            <person name="Li X.W."/>
            <person name="Jiao Y."/>
            <person name="Zhou C.C."/>
            <person name="Tu T."/>
            <person name="Chai C.Y."/>
            <person name="Gao J.L."/>
            <person name="Fan L.J."/>
            <person name="van de Weg E."/>
            <person name="Wang J.Y."/>
            <person name="Gao Z.S."/>
        </authorList>
    </citation>
    <scope>NUCLEOTIDE SEQUENCE [LARGE SCALE GENOMIC DNA]</scope>
    <source>
        <tissue evidence="4">Leaves</tissue>
    </source>
</reference>
<sequence>MARLSALLLACFCATLLIPSTCVAKLPQKHAALFVFGDSLFDAGNNVFINAPTANFWPYGETFFKHPTGRISDGRIVPDFIAEYANLPLIKPYLQPGFDDYTDGVNFASAAAGVLPGTHPGAIYLKLQLSYFEEVARKLKQQLGGAEAKKLLAKAVYLFSIGGNDYMTITRNQSNALTSSYRKKYMTMVLANFTTVIEKVYKTGGRKFGFQNLGPLGCMPATKASLGINSDCAHEPTVIAKMHNIALPKLLKMIQQQLPGFKYALYDYYTALAERTLYATKFGLKVGKSACCGSGAYNGELTCGGKNGTVKFELCSNPSEYVWFDAAHPTESANRQLANLFWSGPPNITGPYNLKKLFNML</sequence>
<evidence type="ECO:0000256" key="1">
    <source>
        <dbReference type="ARBA" id="ARBA00008668"/>
    </source>
</evidence>
<proteinExistence type="inferred from homology"/>
<dbReference type="Proteomes" id="UP000516437">
    <property type="component" value="Chromosome 3"/>
</dbReference>
<dbReference type="InterPro" id="IPR044552">
    <property type="entry name" value="GLIP1-5/GLL25"/>
</dbReference>
<comment type="caution">
    <text evidence="4">The sequence shown here is derived from an EMBL/GenBank/DDBJ whole genome shotgun (WGS) entry which is preliminary data.</text>
</comment>
<keyword evidence="2 3" id="KW-0732">Signal</keyword>
<dbReference type="PANTHER" id="PTHR45966:SF12">
    <property type="entry name" value="GDSL ESTERASE_LIPASE 1-LIKE ISOFORM X2"/>
    <property type="match status" value="1"/>
</dbReference>
<dbReference type="InterPro" id="IPR035669">
    <property type="entry name" value="SGNH_plant_lipase-like"/>
</dbReference>
<dbReference type="Gene3D" id="3.40.50.1110">
    <property type="entry name" value="SGNH hydrolase"/>
    <property type="match status" value="1"/>
</dbReference>
<evidence type="ECO:0000313" key="5">
    <source>
        <dbReference type="Proteomes" id="UP000516437"/>
    </source>
</evidence>
<dbReference type="InterPro" id="IPR001087">
    <property type="entry name" value="GDSL"/>
</dbReference>
<accession>A0A6A1W2G5</accession>
<gene>
    <name evidence="4" type="ORF">CJ030_MR3G026187</name>
</gene>
<dbReference type="AlphaFoldDB" id="A0A6A1W2G5"/>
<feature type="signal peptide" evidence="3">
    <location>
        <begin position="1"/>
        <end position="24"/>
    </location>
</feature>
<evidence type="ECO:0000256" key="2">
    <source>
        <dbReference type="ARBA" id="ARBA00022729"/>
    </source>
</evidence>
<dbReference type="InterPro" id="IPR036514">
    <property type="entry name" value="SGNH_hydro_sf"/>
</dbReference>